<reference evidence="5" key="1">
    <citation type="journal article" date="2019" name="Nat. Commun.">
        <title>The genome of broomcorn millet.</title>
        <authorList>
            <person name="Zou C."/>
            <person name="Miki D."/>
            <person name="Li D."/>
            <person name="Tang Q."/>
            <person name="Xiao L."/>
            <person name="Rajput S."/>
            <person name="Deng P."/>
            <person name="Jia W."/>
            <person name="Huang R."/>
            <person name="Zhang M."/>
            <person name="Sun Y."/>
            <person name="Hu J."/>
            <person name="Fu X."/>
            <person name="Schnable P.S."/>
            <person name="Li F."/>
            <person name="Zhang H."/>
            <person name="Feng B."/>
            <person name="Zhu X."/>
            <person name="Liu R."/>
            <person name="Schnable J.C."/>
            <person name="Zhu J.-K."/>
            <person name="Zhang H."/>
        </authorList>
    </citation>
    <scope>NUCLEOTIDE SEQUENCE [LARGE SCALE GENOMIC DNA]</scope>
</reference>
<keyword evidence="2" id="KW-0812">Transmembrane</keyword>
<evidence type="ECO:0000313" key="4">
    <source>
        <dbReference type="EMBL" id="RLN40724.1"/>
    </source>
</evidence>
<gene>
    <name evidence="4" type="ORF">C2845_PM01G05190</name>
</gene>
<dbReference type="InterPro" id="IPR006598">
    <property type="entry name" value="CAP10"/>
</dbReference>
<protein>
    <recommendedName>
        <fullName evidence="3">Glycosyl transferase CAP10 domain-containing protein</fullName>
    </recommendedName>
</protein>
<feature type="region of interest" description="Disordered" evidence="1">
    <location>
        <begin position="1"/>
        <end position="23"/>
    </location>
</feature>
<evidence type="ECO:0000313" key="5">
    <source>
        <dbReference type="Proteomes" id="UP000275267"/>
    </source>
</evidence>
<dbReference type="AlphaFoldDB" id="A0A3L6TPD1"/>
<keyword evidence="5" id="KW-1185">Reference proteome</keyword>
<dbReference type="InterPro" id="IPR051091">
    <property type="entry name" value="O-Glucosyltr/Glycosyltrsf_90"/>
</dbReference>
<keyword evidence="2" id="KW-0472">Membrane</keyword>
<dbReference type="OrthoDB" id="202415at2759"/>
<dbReference type="STRING" id="4540.A0A3L6TPD1"/>
<evidence type="ECO:0000256" key="1">
    <source>
        <dbReference type="SAM" id="MobiDB-lite"/>
    </source>
</evidence>
<comment type="caution">
    <text evidence="4">The sequence shown here is derived from an EMBL/GenBank/DDBJ whole genome shotgun (WGS) entry which is preliminary data.</text>
</comment>
<dbReference type="Proteomes" id="UP000275267">
    <property type="component" value="Unassembled WGS sequence"/>
</dbReference>
<organism evidence="4 5">
    <name type="scientific">Panicum miliaceum</name>
    <name type="common">Proso millet</name>
    <name type="synonym">Broomcorn millet</name>
    <dbReference type="NCBI Taxonomy" id="4540"/>
    <lineage>
        <taxon>Eukaryota</taxon>
        <taxon>Viridiplantae</taxon>
        <taxon>Streptophyta</taxon>
        <taxon>Embryophyta</taxon>
        <taxon>Tracheophyta</taxon>
        <taxon>Spermatophyta</taxon>
        <taxon>Magnoliopsida</taxon>
        <taxon>Liliopsida</taxon>
        <taxon>Poales</taxon>
        <taxon>Poaceae</taxon>
        <taxon>PACMAD clade</taxon>
        <taxon>Panicoideae</taxon>
        <taxon>Panicodae</taxon>
        <taxon>Paniceae</taxon>
        <taxon>Panicinae</taxon>
        <taxon>Panicum</taxon>
        <taxon>Panicum sect. Panicum</taxon>
    </lineage>
</organism>
<keyword evidence="2" id="KW-1133">Transmembrane helix</keyword>
<sequence length="572" mass="64752">MATAPAAAVVPDGRRSKVSGSSSSPVTTAIFLFLFVVVVGVLVSARWITTTTLSITNLDQWRSKPAILTTTHTTSIPAIPAAPPPPRATYSLSCSAPPLARDPDIPSNISQTLDLALSPNASSASTCAAIPDPPPLLATANASSTCPDYFRFIHEDLHPWRAAGGITRAMVDRARATANFRLVVIRGRAYIERIAPAFQTRDLFTIWGILQLLRRYPGRVPDLDLMFDCVDWPVVHADQYQGENATVLPPLFRYCGDNETLDVVFPDWSFWGWPEINIKPWDALQKELNSGNRRVKWMYRQPYAYWKGNPDVAAIRQELVKCNVSSEHEWNARIYKQDWVKENKAGYKQSNLASQCIHSNADLLSLGDRYKIYIEGSAWSVSEKYILACDSMTLVVAPKYYDFYSRVLMPMQHYWPVRDDNKCSSIKYAVDWGNSHKQKAQRIGKQASNFIQKELSMDYVYDYMFHLLTEYAKLLRFKPTKPPEAVEVCSESLACQAIGREKKFMEDSMIRSASDAGPCDLPPPFSPEEFKALQRRREKTMKQIETWEEKASKPVDSKPRELRAFPSPKRFI</sequence>
<proteinExistence type="predicted"/>
<dbReference type="PANTHER" id="PTHR12203">
    <property type="entry name" value="KDEL LYS-ASP-GLU-LEU CONTAINING - RELATED"/>
    <property type="match status" value="1"/>
</dbReference>
<evidence type="ECO:0000256" key="2">
    <source>
        <dbReference type="SAM" id="Phobius"/>
    </source>
</evidence>
<feature type="compositionally biased region" description="Basic and acidic residues" evidence="1">
    <location>
        <begin position="548"/>
        <end position="563"/>
    </location>
</feature>
<feature type="region of interest" description="Disordered" evidence="1">
    <location>
        <begin position="548"/>
        <end position="572"/>
    </location>
</feature>
<evidence type="ECO:0000259" key="3">
    <source>
        <dbReference type="SMART" id="SM00672"/>
    </source>
</evidence>
<feature type="transmembrane region" description="Helical" evidence="2">
    <location>
        <begin position="24"/>
        <end position="48"/>
    </location>
</feature>
<dbReference type="Pfam" id="PF05686">
    <property type="entry name" value="Glyco_transf_90"/>
    <property type="match status" value="1"/>
</dbReference>
<dbReference type="SMART" id="SM00672">
    <property type="entry name" value="CAP10"/>
    <property type="match status" value="1"/>
</dbReference>
<feature type="domain" description="Glycosyl transferase CAP10" evidence="3">
    <location>
        <begin position="219"/>
        <end position="478"/>
    </location>
</feature>
<name>A0A3L6TPD1_PANMI</name>
<accession>A0A3L6TPD1</accession>
<dbReference type="PANTHER" id="PTHR12203:SF106">
    <property type="entry name" value="OS02G0642700 PROTEIN"/>
    <property type="match status" value="1"/>
</dbReference>
<dbReference type="EMBL" id="PQIB02000001">
    <property type="protein sequence ID" value="RLN40724.1"/>
    <property type="molecule type" value="Genomic_DNA"/>
</dbReference>